<organism evidence="2 3">
    <name type="scientific">Pelagibacterium nitratireducens</name>
    <dbReference type="NCBI Taxonomy" id="1046114"/>
    <lineage>
        <taxon>Bacteria</taxon>
        <taxon>Pseudomonadati</taxon>
        <taxon>Pseudomonadota</taxon>
        <taxon>Alphaproteobacteria</taxon>
        <taxon>Hyphomicrobiales</taxon>
        <taxon>Devosiaceae</taxon>
        <taxon>Pelagibacterium</taxon>
    </lineage>
</organism>
<evidence type="ECO:0000256" key="1">
    <source>
        <dbReference type="SAM" id="MobiDB-lite"/>
    </source>
</evidence>
<protein>
    <submittedName>
        <fullName evidence="2">Uncharacterized protein</fullName>
    </submittedName>
</protein>
<dbReference type="EMBL" id="CP146275">
    <property type="protein sequence ID" value="WWT33256.1"/>
    <property type="molecule type" value="Genomic_DNA"/>
</dbReference>
<reference evidence="2 3" key="1">
    <citation type="submission" date="2024-02" db="EMBL/GenBank/DDBJ databases">
        <title>Complete genome sequence of Pelagibacterium nitratireducens ZH15.</title>
        <authorList>
            <person name="Zhao L.H."/>
        </authorList>
    </citation>
    <scope>NUCLEOTIDE SEQUENCE [LARGE SCALE GENOMIC DNA]</scope>
    <source>
        <strain evidence="2 3">ZH15</strain>
    </source>
</reference>
<feature type="region of interest" description="Disordered" evidence="1">
    <location>
        <begin position="12"/>
        <end position="34"/>
    </location>
</feature>
<sequence>MSALKKTIARLTHKRDIAPEPLAARPGSPMPKSERNRLMKSVLPGAHPLAIGPFACQPISAAFKNSVPGGMPGMETVVDTIARAQRRNDKSVNMRPGLIDVLDNRLQTIAKNCTQPVNDSVAPLLMEFKFALVVKLAPGTRV</sequence>
<evidence type="ECO:0000313" key="3">
    <source>
        <dbReference type="Proteomes" id="UP001369958"/>
    </source>
</evidence>
<name>A0ABZ2I0B1_9HYPH</name>
<dbReference type="RefSeq" id="WP_338608718.1">
    <property type="nucleotide sequence ID" value="NZ_CP146275.1"/>
</dbReference>
<accession>A0ABZ2I0B1</accession>
<gene>
    <name evidence="2" type="ORF">V6617_01945</name>
</gene>
<proteinExistence type="predicted"/>
<evidence type="ECO:0000313" key="2">
    <source>
        <dbReference type="EMBL" id="WWT33256.1"/>
    </source>
</evidence>
<keyword evidence="3" id="KW-1185">Reference proteome</keyword>
<dbReference type="Proteomes" id="UP001369958">
    <property type="component" value="Chromosome"/>
</dbReference>